<organism evidence="3 4">
    <name type="scientific">Kutzneria kofuensis</name>
    <dbReference type="NCBI Taxonomy" id="103725"/>
    <lineage>
        <taxon>Bacteria</taxon>
        <taxon>Bacillati</taxon>
        <taxon>Actinomycetota</taxon>
        <taxon>Actinomycetes</taxon>
        <taxon>Pseudonocardiales</taxon>
        <taxon>Pseudonocardiaceae</taxon>
        <taxon>Kutzneria</taxon>
    </lineage>
</organism>
<accession>A0A7W9NK85</accession>
<proteinExistence type="predicted"/>
<name>A0A7W9NK85_9PSEU</name>
<dbReference type="AlphaFoldDB" id="A0A7W9NK85"/>
<keyword evidence="2" id="KW-1133">Transmembrane helix</keyword>
<comment type="caution">
    <text evidence="3">The sequence shown here is derived from an EMBL/GenBank/DDBJ whole genome shotgun (WGS) entry which is preliminary data.</text>
</comment>
<feature type="region of interest" description="Disordered" evidence="1">
    <location>
        <begin position="1"/>
        <end position="29"/>
    </location>
</feature>
<feature type="transmembrane region" description="Helical" evidence="2">
    <location>
        <begin position="44"/>
        <end position="65"/>
    </location>
</feature>
<keyword evidence="2" id="KW-0812">Transmembrane</keyword>
<sequence length="108" mass="10993">MDSSSDDEKVRALLARAGDQPGPPLGFTPAAIARRGRRIRLVRWGAGVTGVVVVLAGVTLSLLLVTSRPVEPASPPSPPAPTSTVTTTVDATTPTTTLTTSHGAPTPT</sequence>
<gene>
    <name evidence="3" type="ORF">BJ998_006194</name>
</gene>
<dbReference type="EMBL" id="JACHIR010000001">
    <property type="protein sequence ID" value="MBB5894998.1"/>
    <property type="molecule type" value="Genomic_DNA"/>
</dbReference>
<evidence type="ECO:0000313" key="3">
    <source>
        <dbReference type="EMBL" id="MBB5894998.1"/>
    </source>
</evidence>
<keyword evidence="4" id="KW-1185">Reference proteome</keyword>
<evidence type="ECO:0000256" key="2">
    <source>
        <dbReference type="SAM" id="Phobius"/>
    </source>
</evidence>
<feature type="compositionally biased region" description="Pro residues" evidence="1">
    <location>
        <begin position="72"/>
        <end position="81"/>
    </location>
</feature>
<keyword evidence="2" id="KW-0472">Membrane</keyword>
<feature type="compositionally biased region" description="Basic and acidic residues" evidence="1">
    <location>
        <begin position="1"/>
        <end position="11"/>
    </location>
</feature>
<evidence type="ECO:0000256" key="1">
    <source>
        <dbReference type="SAM" id="MobiDB-lite"/>
    </source>
</evidence>
<feature type="region of interest" description="Disordered" evidence="1">
    <location>
        <begin position="69"/>
        <end position="108"/>
    </location>
</feature>
<dbReference type="RefSeq" id="WP_184866839.1">
    <property type="nucleotide sequence ID" value="NZ_BAAAWY010000009.1"/>
</dbReference>
<feature type="compositionally biased region" description="Low complexity" evidence="1">
    <location>
        <begin position="82"/>
        <end position="108"/>
    </location>
</feature>
<reference evidence="3 4" key="1">
    <citation type="submission" date="2020-08" db="EMBL/GenBank/DDBJ databases">
        <title>Sequencing the genomes of 1000 actinobacteria strains.</title>
        <authorList>
            <person name="Klenk H.-P."/>
        </authorList>
    </citation>
    <scope>NUCLEOTIDE SEQUENCE [LARGE SCALE GENOMIC DNA]</scope>
    <source>
        <strain evidence="3 4">DSM 43851</strain>
    </source>
</reference>
<evidence type="ECO:0000313" key="4">
    <source>
        <dbReference type="Proteomes" id="UP000585638"/>
    </source>
</evidence>
<protein>
    <submittedName>
        <fullName evidence="3">Uncharacterized protein</fullName>
    </submittedName>
</protein>
<dbReference type="Proteomes" id="UP000585638">
    <property type="component" value="Unassembled WGS sequence"/>
</dbReference>